<keyword evidence="4" id="KW-0963">Cytoplasm</keyword>
<dbReference type="FunFam" id="2.30.22.10:FF:000001">
    <property type="entry name" value="Protein GrpE"/>
    <property type="match status" value="1"/>
</dbReference>
<dbReference type="SUPFAM" id="SSF57863">
    <property type="entry name" value="ArfGap/RecO-like zinc finger"/>
    <property type="match status" value="1"/>
</dbReference>
<dbReference type="PROSITE" id="PS50115">
    <property type="entry name" value="ARFGAP"/>
    <property type="match status" value="1"/>
</dbReference>
<evidence type="ECO:0000256" key="5">
    <source>
        <dbReference type="ARBA" id="ARBA00022723"/>
    </source>
</evidence>
<evidence type="ECO:0000256" key="11">
    <source>
        <dbReference type="RuleBase" id="RU000640"/>
    </source>
</evidence>
<evidence type="ECO:0000259" key="13">
    <source>
        <dbReference type="PROSITE" id="PS50115"/>
    </source>
</evidence>
<keyword evidence="11" id="KW-0496">Mitochondrion</keyword>
<dbReference type="PRINTS" id="PR00773">
    <property type="entry name" value="GRPEPROTEIN"/>
</dbReference>
<keyword evidence="9 11" id="KW-0143">Chaperone</keyword>
<feature type="region of interest" description="Disordered" evidence="12">
    <location>
        <begin position="220"/>
        <end position="254"/>
    </location>
</feature>
<dbReference type="InterPro" id="IPR009012">
    <property type="entry name" value="GrpE_head"/>
</dbReference>
<evidence type="ECO:0000256" key="3">
    <source>
        <dbReference type="ARBA" id="ARBA00011738"/>
    </source>
</evidence>
<protein>
    <recommendedName>
        <fullName evidence="11">GrpE protein homolog</fullName>
    </recommendedName>
</protein>
<evidence type="ECO:0000256" key="4">
    <source>
        <dbReference type="ARBA" id="ARBA00022490"/>
    </source>
</evidence>
<evidence type="ECO:0000256" key="9">
    <source>
        <dbReference type="ARBA" id="ARBA00023186"/>
    </source>
</evidence>
<dbReference type="OrthoDB" id="6036at2759"/>
<dbReference type="SMART" id="SM00105">
    <property type="entry name" value="ArfGap"/>
    <property type="match status" value="1"/>
</dbReference>
<dbReference type="Proteomes" id="UP000796880">
    <property type="component" value="Unassembled WGS sequence"/>
</dbReference>
<keyword evidence="5" id="KW-0479">Metal-binding</keyword>
<dbReference type="InterPro" id="IPR001164">
    <property type="entry name" value="ArfGAP_dom"/>
</dbReference>
<evidence type="ECO:0000256" key="2">
    <source>
        <dbReference type="ARBA" id="ARBA00009054"/>
    </source>
</evidence>
<dbReference type="NCBIfam" id="NF010741">
    <property type="entry name" value="PRK14143.1"/>
    <property type="match status" value="1"/>
</dbReference>
<dbReference type="GO" id="GO:0005096">
    <property type="term" value="F:GTPase activator activity"/>
    <property type="evidence" value="ECO:0007669"/>
    <property type="project" value="InterPro"/>
</dbReference>
<dbReference type="FunFam" id="1.10.220.150:FF:000005">
    <property type="entry name" value="Arf-GAP domain and FG repeat-containing protein 1"/>
    <property type="match status" value="1"/>
</dbReference>
<keyword evidence="15" id="KW-1185">Reference proteome</keyword>
<evidence type="ECO:0000256" key="7">
    <source>
        <dbReference type="ARBA" id="ARBA00022833"/>
    </source>
</evidence>
<reference evidence="14" key="1">
    <citation type="submission" date="2020-03" db="EMBL/GenBank/DDBJ databases">
        <title>A high-quality chromosome-level genome assembly of a woody plant with both climbing and erect habits, Rhamnella rubrinervis.</title>
        <authorList>
            <person name="Lu Z."/>
            <person name="Yang Y."/>
            <person name="Zhu X."/>
            <person name="Sun Y."/>
        </authorList>
    </citation>
    <scope>NUCLEOTIDE SEQUENCE</scope>
    <source>
        <strain evidence="14">BYM</strain>
        <tissue evidence="14">Leaf</tissue>
    </source>
</reference>
<accession>A0A8K0E798</accession>
<dbReference type="InterPro" id="IPR013805">
    <property type="entry name" value="GrpE_CC"/>
</dbReference>
<feature type="region of interest" description="Disordered" evidence="12">
    <location>
        <begin position="981"/>
        <end position="1017"/>
    </location>
</feature>
<name>A0A8K0E798_9ROSA</name>
<organism evidence="14 15">
    <name type="scientific">Rhamnella rubrinervis</name>
    <dbReference type="NCBI Taxonomy" id="2594499"/>
    <lineage>
        <taxon>Eukaryota</taxon>
        <taxon>Viridiplantae</taxon>
        <taxon>Streptophyta</taxon>
        <taxon>Embryophyta</taxon>
        <taxon>Tracheophyta</taxon>
        <taxon>Spermatophyta</taxon>
        <taxon>Magnoliopsida</taxon>
        <taxon>eudicotyledons</taxon>
        <taxon>Gunneridae</taxon>
        <taxon>Pentapetalae</taxon>
        <taxon>rosids</taxon>
        <taxon>fabids</taxon>
        <taxon>Rosales</taxon>
        <taxon>Rhamnaceae</taxon>
        <taxon>rhamnoid group</taxon>
        <taxon>Rhamneae</taxon>
        <taxon>Rhamnella</taxon>
    </lineage>
</organism>
<dbReference type="FunFam" id="3.90.20.20:FF:000006">
    <property type="entry name" value="GrpE protein homolog"/>
    <property type="match status" value="1"/>
</dbReference>
<dbReference type="Pfam" id="PF01025">
    <property type="entry name" value="GrpE"/>
    <property type="match status" value="1"/>
</dbReference>
<feature type="region of interest" description="Disordered" evidence="12">
    <location>
        <begin position="144"/>
        <end position="163"/>
    </location>
</feature>
<dbReference type="Gene3D" id="1.10.220.150">
    <property type="entry name" value="Arf GTPase activating protein"/>
    <property type="match status" value="1"/>
</dbReference>
<feature type="domain" description="Arf-GAP" evidence="13">
    <location>
        <begin position="11"/>
        <end position="129"/>
    </location>
</feature>
<evidence type="ECO:0000313" key="14">
    <source>
        <dbReference type="EMBL" id="KAF3441481.1"/>
    </source>
</evidence>
<keyword evidence="8" id="KW-0346">Stress response</keyword>
<evidence type="ECO:0000313" key="15">
    <source>
        <dbReference type="Proteomes" id="UP000796880"/>
    </source>
</evidence>
<sequence>MGSRKEEERNEKVIRGLMKLPPNRRCINCNSLGPQYVCTNFWTFVCTTCSGIHREFTHRVKSVSMAKFTTQEVEALQNGGNQRAREMYLKDWDLQRQRLPDNSNIDKIRQFIKDVYVDRRYAGGKTSDKPPRDTQNHRICEDDMRRASSYHSYSQSPPYDYQYEDRRYGKQGAILTRKPGSDRGLYEGKMSSFVYSPGRVSEQMYEDRFANEGSVSRVSDYSASSGGDPFRSGTQSPNFRKDVGFSSPPFQPSRDILSEDVRRQTMDTFLEANAKNDADGIPCQQRSRSSGSFGSIDSNFVSLNSFNSGGLIDTVSEPDQVAGKFQDKLPFPGSSDSLDLFKAPSAPETVTSVASSIDLFQLSEASSAPSVDLFHPFLMSSASSTVVHQPSQTGPISSLDFSVGAAQQQSTAATVDKLHEVSEPKNEGWATFDTPHSSGSITGTGNVNPTSMPSVNGGSVGKSDLFSSSGASTQWPSLHDSGFHVPSTISSPWHMHDVAAPTTTNTQLWNAFEDTTGHQPLHGIKEGDEVHLKTDKLSSTADQNLGLRVSKNSNTNGIQRASLGEPLGPVVPSPDVTDSSYTPPILPLLEEPRPHASERKSNNPFDFTYDSELEQNNMFLDMSSLQSALPNSQLPSSFLGDVSVPWFPQSPAAPYIPASGQGGLTYLAAQAPTSQIPSMATVLRSPPLRAPLSPFQSTISSISPKPLCVSFMRSNSAKFCRTRSSLLFSRSPTSRFVKFVPFASYGETEATETEEVLEPQLEDSSDGAVSVEDETIDAADSGSSSEDVDSDAEEAPVSAIVASLQSYKEALVNNDESKVAEIESFLKSIEDEKIVLEKKLLSLSEELLIAKDRILRISADFDNFRKRTDNERVSVATNAQGEVVESLLPILDNFERAKVQIKVETEGEEKINNSYQSIYKQFIETLTSLGVDRVETVGKPFDPLLHEAIMREESTEYEEGVIIQEFRKGYKLGERLLRPSMVKVSAGPGPSKPEEVVPSEGEDDNEIKDGGPEASSG</sequence>
<keyword evidence="6 10" id="KW-0863">Zinc-finger</keyword>
<dbReference type="AlphaFoldDB" id="A0A8K0E798"/>
<comment type="subcellular location">
    <subcellularLocation>
        <location evidence="1">Cytoplasm</location>
    </subcellularLocation>
    <subcellularLocation>
        <location evidence="11">Mitochondrion matrix</location>
    </subcellularLocation>
</comment>
<evidence type="ECO:0000256" key="1">
    <source>
        <dbReference type="ARBA" id="ARBA00004496"/>
    </source>
</evidence>
<dbReference type="GO" id="GO:0008270">
    <property type="term" value="F:zinc ion binding"/>
    <property type="evidence" value="ECO:0007669"/>
    <property type="project" value="UniProtKB-KW"/>
</dbReference>
<dbReference type="PANTHER" id="PTHR46085">
    <property type="entry name" value="ARFGAP/RECO-RELATED"/>
    <property type="match status" value="1"/>
</dbReference>
<dbReference type="PANTHER" id="PTHR46085:SF4">
    <property type="entry name" value="ADP-RIBOSYLATION FACTOR GTPASE-ACTIVATING PROTEIN AGD14-RELATED"/>
    <property type="match status" value="1"/>
</dbReference>
<comment type="function">
    <text evidence="11">Essential component of the PAM complex, a complex required for the translocation of transit peptide-containing proteins from the inner membrane into the mitochondrial matrix in an ATP-dependent manner.</text>
</comment>
<dbReference type="Gene3D" id="2.30.22.10">
    <property type="entry name" value="Head domain of nucleotide exchange factor GrpE"/>
    <property type="match status" value="1"/>
</dbReference>
<dbReference type="GO" id="GO:0005759">
    <property type="term" value="C:mitochondrial matrix"/>
    <property type="evidence" value="ECO:0007669"/>
    <property type="project" value="UniProtKB-SubCell"/>
</dbReference>
<dbReference type="InterPro" id="IPR044820">
    <property type="entry name" value="AGD14-like"/>
</dbReference>
<comment type="similarity">
    <text evidence="2">Belongs to the GrpE family.</text>
</comment>
<evidence type="ECO:0000256" key="12">
    <source>
        <dbReference type="SAM" id="MobiDB-lite"/>
    </source>
</evidence>
<dbReference type="CDD" id="cd08838">
    <property type="entry name" value="ArfGap_AGFG"/>
    <property type="match status" value="1"/>
</dbReference>
<proteinExistence type="inferred from homology"/>
<evidence type="ECO:0000256" key="8">
    <source>
        <dbReference type="ARBA" id="ARBA00023016"/>
    </source>
</evidence>
<dbReference type="GO" id="GO:0000774">
    <property type="term" value="F:adenyl-nucleotide exchange factor activity"/>
    <property type="evidence" value="ECO:0007669"/>
    <property type="project" value="InterPro"/>
</dbReference>
<comment type="caution">
    <text evidence="14">The sequence shown here is derived from an EMBL/GenBank/DDBJ whole genome shotgun (WGS) entry which is preliminary data.</text>
</comment>
<dbReference type="InterPro" id="IPR037278">
    <property type="entry name" value="ARFGAP/RecO"/>
</dbReference>
<dbReference type="InterPro" id="IPR000740">
    <property type="entry name" value="GrpE"/>
</dbReference>
<keyword evidence="7" id="KW-0862">Zinc</keyword>
<evidence type="ECO:0000256" key="6">
    <source>
        <dbReference type="ARBA" id="ARBA00022771"/>
    </source>
</evidence>
<feature type="region of interest" description="Disordered" evidence="12">
    <location>
        <begin position="750"/>
        <end position="771"/>
    </location>
</feature>
<feature type="compositionally biased region" description="Low complexity" evidence="12">
    <location>
        <begin position="149"/>
        <end position="161"/>
    </location>
</feature>
<dbReference type="GO" id="GO:0042803">
    <property type="term" value="F:protein homodimerization activity"/>
    <property type="evidence" value="ECO:0007669"/>
    <property type="project" value="InterPro"/>
</dbReference>
<dbReference type="EMBL" id="VOIH02000007">
    <property type="protein sequence ID" value="KAF3441481.1"/>
    <property type="molecule type" value="Genomic_DNA"/>
</dbReference>
<dbReference type="HAMAP" id="MF_01151">
    <property type="entry name" value="GrpE"/>
    <property type="match status" value="1"/>
</dbReference>
<dbReference type="GO" id="GO:0006457">
    <property type="term" value="P:protein folding"/>
    <property type="evidence" value="ECO:0007669"/>
    <property type="project" value="InterPro"/>
</dbReference>
<dbReference type="CDD" id="cd00446">
    <property type="entry name" value="GrpE"/>
    <property type="match status" value="1"/>
</dbReference>
<dbReference type="Gene3D" id="3.90.20.20">
    <property type="match status" value="1"/>
</dbReference>
<dbReference type="NCBIfam" id="NF010738">
    <property type="entry name" value="PRK14140.1"/>
    <property type="match status" value="1"/>
</dbReference>
<gene>
    <name evidence="14" type="ORF">FNV43_RR15395</name>
</gene>
<comment type="subunit">
    <text evidence="3">Homodimer.</text>
</comment>
<dbReference type="PROSITE" id="PS01071">
    <property type="entry name" value="GRPE"/>
    <property type="match status" value="1"/>
</dbReference>
<dbReference type="Pfam" id="PF01412">
    <property type="entry name" value="ArfGap"/>
    <property type="match status" value="1"/>
</dbReference>
<feature type="region of interest" description="Disordered" evidence="12">
    <location>
        <begin position="429"/>
        <end position="456"/>
    </location>
</feature>
<feature type="compositionally biased region" description="Polar residues" evidence="12">
    <location>
        <begin position="434"/>
        <end position="456"/>
    </location>
</feature>
<evidence type="ECO:0000256" key="10">
    <source>
        <dbReference type="PROSITE-ProRule" id="PRU00288"/>
    </source>
</evidence>
<dbReference type="SUPFAM" id="SSF58014">
    <property type="entry name" value="Coiled-coil domain of nucleotide exchange factor GrpE"/>
    <property type="match status" value="1"/>
</dbReference>
<dbReference type="GO" id="GO:0051087">
    <property type="term" value="F:protein-folding chaperone binding"/>
    <property type="evidence" value="ECO:0007669"/>
    <property type="project" value="InterPro"/>
</dbReference>
<dbReference type="SUPFAM" id="SSF51064">
    <property type="entry name" value="Head domain of nucleotide exchange factor GrpE"/>
    <property type="match status" value="1"/>
</dbReference>
<dbReference type="InterPro" id="IPR038508">
    <property type="entry name" value="ArfGAP_dom_sf"/>
</dbReference>